<dbReference type="InterPro" id="IPR020583">
    <property type="entry name" value="Inositol_monoP_metal-BS"/>
</dbReference>
<feature type="binding site" evidence="5">
    <location>
        <position position="67"/>
    </location>
    <ligand>
        <name>Mg(2+)</name>
        <dbReference type="ChEBI" id="CHEBI:18420"/>
        <label>1</label>
        <note>catalytic</note>
    </ligand>
</feature>
<dbReference type="GO" id="GO:0006020">
    <property type="term" value="P:inositol metabolic process"/>
    <property type="evidence" value="ECO:0007669"/>
    <property type="project" value="TreeGrafter"/>
</dbReference>
<keyword evidence="4 5" id="KW-0460">Magnesium</keyword>
<evidence type="ECO:0000313" key="6">
    <source>
        <dbReference type="EMBL" id="OAJ56515.1"/>
    </source>
</evidence>
<protein>
    <recommendedName>
        <fullName evidence="10">Histidinol-phosphatase</fullName>
    </recommendedName>
</protein>
<dbReference type="PANTHER" id="PTHR20854">
    <property type="entry name" value="INOSITOL MONOPHOSPHATASE"/>
    <property type="match status" value="1"/>
</dbReference>
<dbReference type="Proteomes" id="UP000077961">
    <property type="component" value="Unassembled WGS sequence"/>
</dbReference>
<keyword evidence="2 5" id="KW-0479">Metal-binding</keyword>
<dbReference type="OrthoDB" id="9785695at2"/>
<proteinExistence type="inferred from homology"/>
<dbReference type="Pfam" id="PF00459">
    <property type="entry name" value="Inositol_P"/>
    <property type="match status" value="1"/>
</dbReference>
<organism evidence="7 9">
    <name type="scientific">Paraburkholderia ginsengiterrae</name>
    <dbReference type="NCBI Taxonomy" id="1462993"/>
    <lineage>
        <taxon>Bacteria</taxon>
        <taxon>Pseudomonadati</taxon>
        <taxon>Pseudomonadota</taxon>
        <taxon>Betaproteobacteria</taxon>
        <taxon>Burkholderiales</taxon>
        <taxon>Burkholderiaceae</taxon>
        <taxon>Paraburkholderia</taxon>
    </lineage>
</organism>
<dbReference type="CDD" id="cd01641">
    <property type="entry name" value="Bacterial_IMPase_like_1"/>
    <property type="match status" value="1"/>
</dbReference>
<dbReference type="SUPFAM" id="SSF56655">
    <property type="entry name" value="Carbohydrate phosphatase"/>
    <property type="match status" value="1"/>
</dbReference>
<dbReference type="PROSITE" id="PS00629">
    <property type="entry name" value="IMP_1"/>
    <property type="match status" value="1"/>
</dbReference>
<feature type="binding site" evidence="5">
    <location>
        <position position="212"/>
    </location>
    <ligand>
        <name>Mg(2+)</name>
        <dbReference type="ChEBI" id="CHEBI:18420"/>
        <label>1</label>
        <note>catalytic</note>
    </ligand>
</feature>
<comment type="cofactor">
    <cofactor evidence="5">
        <name>Mg(2+)</name>
        <dbReference type="ChEBI" id="CHEBI:18420"/>
    </cofactor>
</comment>
<dbReference type="GO" id="GO:0008934">
    <property type="term" value="F:inositol monophosphate 1-phosphatase activity"/>
    <property type="evidence" value="ECO:0007669"/>
    <property type="project" value="TreeGrafter"/>
</dbReference>
<dbReference type="GO" id="GO:0007165">
    <property type="term" value="P:signal transduction"/>
    <property type="evidence" value="ECO:0007669"/>
    <property type="project" value="TreeGrafter"/>
</dbReference>
<keyword evidence="3" id="KW-0378">Hydrolase</keyword>
<evidence type="ECO:0008006" key="10">
    <source>
        <dbReference type="Google" id="ProtNLM"/>
    </source>
</evidence>
<reference evidence="8 9" key="1">
    <citation type="submission" date="2016-04" db="EMBL/GenBank/DDBJ databases">
        <title>Reclassification of Paraburkholderia panaciterrae (Farh et al. 2015) Dobritsa &amp; Samadpour 2016 as a later homotypic synonym of Paraburkholderia ginsengiterrae (Farh et al. 2015) Dobritsa &amp; Samadpour 2016.</title>
        <authorList>
            <person name="Dobritsa A.P."/>
            <person name="Kutumbaka K."/>
            <person name="Samadpour M."/>
        </authorList>
    </citation>
    <scope>NUCLEOTIDE SEQUENCE [LARGE SCALE GENOMIC DNA]</scope>
    <source>
        <strain evidence="7 9">DCY85</strain>
        <strain evidence="6 8">DCY85-1</strain>
    </source>
</reference>
<evidence type="ECO:0000256" key="3">
    <source>
        <dbReference type="ARBA" id="ARBA00022801"/>
    </source>
</evidence>
<evidence type="ECO:0000313" key="7">
    <source>
        <dbReference type="EMBL" id="OAJ61595.1"/>
    </source>
</evidence>
<evidence type="ECO:0000313" key="9">
    <source>
        <dbReference type="Proteomes" id="UP000078116"/>
    </source>
</evidence>
<evidence type="ECO:0000256" key="5">
    <source>
        <dbReference type="PIRSR" id="PIRSR600760-2"/>
    </source>
</evidence>
<dbReference type="Gene3D" id="3.40.190.80">
    <property type="match status" value="1"/>
</dbReference>
<dbReference type="Proteomes" id="UP000078116">
    <property type="component" value="Unassembled WGS sequence"/>
</dbReference>
<feature type="binding site" evidence="5">
    <location>
        <position position="89"/>
    </location>
    <ligand>
        <name>Mg(2+)</name>
        <dbReference type="ChEBI" id="CHEBI:18420"/>
        <label>1</label>
        <note>catalytic</note>
    </ligand>
</feature>
<gene>
    <name evidence="6" type="ORF">A6V36_33660</name>
    <name evidence="7" type="ORF">A6V37_24925</name>
</gene>
<dbReference type="AlphaFoldDB" id="A0A1A9N8R7"/>
<evidence type="ECO:0000256" key="1">
    <source>
        <dbReference type="ARBA" id="ARBA00009759"/>
    </source>
</evidence>
<sequence>MDKDIFLKVIDELCDEARAIAHTYFSEPPSMEQKADRTPVTQADRDIEVALVASIRRAFPNHTIVGEEFGEQSATSAQTSVERYTWIVDPVDGTGSFTVGNPLFGTLIGVLRNGAPWIGAVEMPILGERWLGAPAGSFLNGRKVATSTCDSLAKSKLCTTTPDIFDLQERRAFECVASQVALRRYGGDCYNYALLATGRVDLVIEAGLQPHDYLPLVPVIEAAGGIMTDWEGRPLRRHSDGHVIAAANEVLYRQALALLGG</sequence>
<dbReference type="EMBL" id="LXKA01000209">
    <property type="protein sequence ID" value="OAJ61595.1"/>
    <property type="molecule type" value="Genomic_DNA"/>
</dbReference>
<evidence type="ECO:0000256" key="2">
    <source>
        <dbReference type="ARBA" id="ARBA00022723"/>
    </source>
</evidence>
<evidence type="ECO:0000256" key="4">
    <source>
        <dbReference type="ARBA" id="ARBA00022842"/>
    </source>
</evidence>
<dbReference type="InterPro" id="IPR000760">
    <property type="entry name" value="Inositol_monophosphatase-like"/>
</dbReference>
<dbReference type="RefSeq" id="WP_064269564.1">
    <property type="nucleotide sequence ID" value="NZ_LXJZ01000186.1"/>
</dbReference>
<dbReference type="STRING" id="1462993.A6V36_33660"/>
<feature type="binding site" evidence="5">
    <location>
        <position position="92"/>
    </location>
    <ligand>
        <name>Mg(2+)</name>
        <dbReference type="ChEBI" id="CHEBI:18420"/>
        <label>1</label>
        <note>catalytic</note>
    </ligand>
</feature>
<dbReference type="PRINTS" id="PR00377">
    <property type="entry name" value="IMPHPHTASES"/>
</dbReference>
<dbReference type="Gene3D" id="3.30.540.10">
    <property type="entry name" value="Fructose-1,6-Bisphosphatase, subunit A, domain 1"/>
    <property type="match status" value="1"/>
</dbReference>
<comment type="similarity">
    <text evidence="1">Belongs to the inositol monophosphatase superfamily.</text>
</comment>
<dbReference type="EMBL" id="LXJZ01000186">
    <property type="protein sequence ID" value="OAJ56515.1"/>
    <property type="molecule type" value="Genomic_DNA"/>
</dbReference>
<dbReference type="GO" id="GO:0046872">
    <property type="term" value="F:metal ion binding"/>
    <property type="evidence" value="ECO:0007669"/>
    <property type="project" value="UniProtKB-KW"/>
</dbReference>
<accession>A0A1A9N8R7</accession>
<comment type="caution">
    <text evidence="7">The sequence shown here is derived from an EMBL/GenBank/DDBJ whole genome shotgun (WGS) entry which is preliminary data.</text>
</comment>
<dbReference type="PANTHER" id="PTHR20854:SF4">
    <property type="entry name" value="INOSITOL-1-MONOPHOSPHATASE-RELATED"/>
    <property type="match status" value="1"/>
</dbReference>
<evidence type="ECO:0000313" key="8">
    <source>
        <dbReference type="Proteomes" id="UP000077961"/>
    </source>
</evidence>
<keyword evidence="8" id="KW-1185">Reference proteome</keyword>
<name>A0A1A9N8R7_9BURK</name>